<comment type="subcellular location">
    <subcellularLocation>
        <location evidence="1">Membrane</location>
        <topology evidence="1">Multi-pass membrane protein</topology>
    </subcellularLocation>
</comment>
<dbReference type="CDD" id="cd15039">
    <property type="entry name" value="7tmB3_Methuselah-like"/>
    <property type="match status" value="1"/>
</dbReference>
<organism evidence="7 8">
    <name type="scientific">Ladona fulva</name>
    <name type="common">Scarce chaser dragonfly</name>
    <name type="synonym">Libellula fulva</name>
    <dbReference type="NCBI Taxonomy" id="123851"/>
    <lineage>
        <taxon>Eukaryota</taxon>
        <taxon>Metazoa</taxon>
        <taxon>Ecdysozoa</taxon>
        <taxon>Arthropoda</taxon>
        <taxon>Hexapoda</taxon>
        <taxon>Insecta</taxon>
        <taxon>Pterygota</taxon>
        <taxon>Palaeoptera</taxon>
        <taxon>Odonata</taxon>
        <taxon>Epiprocta</taxon>
        <taxon>Anisoptera</taxon>
        <taxon>Libelluloidea</taxon>
        <taxon>Libellulidae</taxon>
        <taxon>Ladona</taxon>
    </lineage>
</organism>
<evidence type="ECO:0000313" key="7">
    <source>
        <dbReference type="EMBL" id="KAG8239843.1"/>
    </source>
</evidence>
<evidence type="ECO:0000256" key="5">
    <source>
        <dbReference type="SAM" id="MobiDB-lite"/>
    </source>
</evidence>
<dbReference type="EMBL" id="KZ310088">
    <property type="protein sequence ID" value="KAG8239843.1"/>
    <property type="molecule type" value="Genomic_DNA"/>
</dbReference>
<sequence length="205" mass="23439">MDFAPGIPETYLKPRFGRTRCWFERRIDALAYFYGPVAVLIVCNIIMFIITTVKIMQLKKQTDIVRKAASREDKENRNRFNLYLKLLIVMGVNWIMEVVSWAIGGPDYLWYITDIGNTLQGIFIFVIFVCMNKIRKVVMQKMCARKSDEFQSSFMSKMWRVARGSSPIKSSSGQTASSAFTSQSGGNIKMKGMSSRSGGRVYDED</sequence>
<reference evidence="7" key="2">
    <citation type="submission" date="2017-10" db="EMBL/GenBank/DDBJ databases">
        <title>Ladona fulva Genome sequencing and assembly.</title>
        <authorList>
            <person name="Murali S."/>
            <person name="Richards S."/>
            <person name="Bandaranaike D."/>
            <person name="Bellair M."/>
            <person name="Blankenburg K."/>
            <person name="Chao H."/>
            <person name="Dinh H."/>
            <person name="Doddapaneni H."/>
            <person name="Dugan-Rocha S."/>
            <person name="Elkadiri S."/>
            <person name="Gnanaolivu R."/>
            <person name="Hernandez B."/>
            <person name="Skinner E."/>
            <person name="Javaid M."/>
            <person name="Lee S."/>
            <person name="Li M."/>
            <person name="Ming W."/>
            <person name="Munidasa M."/>
            <person name="Muniz J."/>
            <person name="Nguyen L."/>
            <person name="Hughes D."/>
            <person name="Osuji N."/>
            <person name="Pu L.-L."/>
            <person name="Puazo M."/>
            <person name="Qu C."/>
            <person name="Quiroz J."/>
            <person name="Raj R."/>
            <person name="Weissenberger G."/>
            <person name="Xin Y."/>
            <person name="Zou X."/>
            <person name="Han Y."/>
            <person name="Worley K."/>
            <person name="Muzny D."/>
            <person name="Gibbs R."/>
        </authorList>
    </citation>
    <scope>NUCLEOTIDE SEQUENCE</scope>
    <source>
        <strain evidence="7">Sampled in the wild</strain>
    </source>
</reference>
<evidence type="ECO:0000256" key="3">
    <source>
        <dbReference type="ARBA" id="ARBA00022989"/>
    </source>
</evidence>
<keyword evidence="2 6" id="KW-0812">Transmembrane</keyword>
<keyword evidence="3 6" id="KW-1133">Transmembrane helix</keyword>
<evidence type="ECO:0000313" key="8">
    <source>
        <dbReference type="Proteomes" id="UP000792457"/>
    </source>
</evidence>
<dbReference type="InterPro" id="IPR051384">
    <property type="entry name" value="Mth_GPCR"/>
</dbReference>
<feature type="transmembrane region" description="Helical" evidence="6">
    <location>
        <begin position="109"/>
        <end position="131"/>
    </location>
</feature>
<feature type="transmembrane region" description="Helical" evidence="6">
    <location>
        <begin position="82"/>
        <end position="103"/>
    </location>
</feature>
<evidence type="ECO:0000256" key="4">
    <source>
        <dbReference type="ARBA" id="ARBA00023136"/>
    </source>
</evidence>
<keyword evidence="4 6" id="KW-0472">Membrane</keyword>
<dbReference type="Gene3D" id="1.20.1070.10">
    <property type="entry name" value="Rhodopsin 7-helix transmembrane proteins"/>
    <property type="match status" value="1"/>
</dbReference>
<protein>
    <submittedName>
        <fullName evidence="7">Uncharacterized protein</fullName>
    </submittedName>
</protein>
<proteinExistence type="predicted"/>
<dbReference type="Pfam" id="PF00002">
    <property type="entry name" value="7tm_2"/>
    <property type="match status" value="1"/>
</dbReference>
<name>A0A8K0KT31_LADFU</name>
<dbReference type="Proteomes" id="UP000792457">
    <property type="component" value="Unassembled WGS sequence"/>
</dbReference>
<comment type="caution">
    <text evidence="7">The sequence shown here is derived from an EMBL/GenBank/DDBJ whole genome shotgun (WGS) entry which is preliminary data.</text>
</comment>
<evidence type="ECO:0000256" key="1">
    <source>
        <dbReference type="ARBA" id="ARBA00004141"/>
    </source>
</evidence>
<gene>
    <name evidence="7" type="ORF">J437_LFUL014825</name>
</gene>
<reference evidence="7" key="1">
    <citation type="submission" date="2013-04" db="EMBL/GenBank/DDBJ databases">
        <authorList>
            <person name="Qu J."/>
            <person name="Murali S.C."/>
            <person name="Bandaranaike D."/>
            <person name="Bellair M."/>
            <person name="Blankenburg K."/>
            <person name="Chao H."/>
            <person name="Dinh H."/>
            <person name="Doddapaneni H."/>
            <person name="Downs B."/>
            <person name="Dugan-Rocha S."/>
            <person name="Elkadiri S."/>
            <person name="Gnanaolivu R.D."/>
            <person name="Hernandez B."/>
            <person name="Javaid M."/>
            <person name="Jayaseelan J.C."/>
            <person name="Lee S."/>
            <person name="Li M."/>
            <person name="Ming W."/>
            <person name="Munidasa M."/>
            <person name="Muniz J."/>
            <person name="Nguyen L."/>
            <person name="Ongeri F."/>
            <person name="Osuji N."/>
            <person name="Pu L.-L."/>
            <person name="Puazo M."/>
            <person name="Qu C."/>
            <person name="Quiroz J."/>
            <person name="Raj R."/>
            <person name="Weissenberger G."/>
            <person name="Xin Y."/>
            <person name="Zou X."/>
            <person name="Han Y."/>
            <person name="Richards S."/>
            <person name="Worley K."/>
            <person name="Muzny D."/>
            <person name="Gibbs R."/>
        </authorList>
    </citation>
    <scope>NUCLEOTIDE SEQUENCE</scope>
    <source>
        <strain evidence="7">Sampled in the wild</strain>
    </source>
</reference>
<dbReference type="GO" id="GO:0008528">
    <property type="term" value="F:G protein-coupled peptide receptor activity"/>
    <property type="evidence" value="ECO:0007669"/>
    <property type="project" value="TreeGrafter"/>
</dbReference>
<feature type="compositionally biased region" description="Polar residues" evidence="5">
    <location>
        <begin position="167"/>
        <end position="186"/>
    </location>
</feature>
<dbReference type="OrthoDB" id="6082634at2759"/>
<feature type="transmembrane region" description="Helical" evidence="6">
    <location>
        <begin position="32"/>
        <end position="53"/>
    </location>
</feature>
<dbReference type="InterPro" id="IPR000832">
    <property type="entry name" value="GPCR_2_secretin-like"/>
</dbReference>
<feature type="region of interest" description="Disordered" evidence="5">
    <location>
        <begin position="165"/>
        <end position="205"/>
    </location>
</feature>
<dbReference type="PANTHER" id="PTHR47154:SF2">
    <property type="entry name" value="G-PROTEIN COUPLED RECEPTOR MTH-RELATED"/>
    <property type="match status" value="1"/>
</dbReference>
<evidence type="ECO:0000256" key="2">
    <source>
        <dbReference type="ARBA" id="ARBA00022692"/>
    </source>
</evidence>
<dbReference type="GO" id="GO:0005886">
    <property type="term" value="C:plasma membrane"/>
    <property type="evidence" value="ECO:0007669"/>
    <property type="project" value="TreeGrafter"/>
</dbReference>
<dbReference type="PANTHER" id="PTHR47154">
    <property type="entry name" value="G-PROTEIN COUPLED RECEPTOR MTH-RELATED"/>
    <property type="match status" value="1"/>
</dbReference>
<keyword evidence="8" id="KW-1185">Reference proteome</keyword>
<evidence type="ECO:0000256" key="6">
    <source>
        <dbReference type="SAM" id="Phobius"/>
    </source>
</evidence>
<accession>A0A8K0KT31</accession>
<dbReference type="AlphaFoldDB" id="A0A8K0KT31"/>